<dbReference type="InterPro" id="IPR050232">
    <property type="entry name" value="FBL13/AtMIF1-like"/>
</dbReference>
<dbReference type="PANTHER" id="PTHR31900">
    <property type="entry name" value="F-BOX/RNI SUPERFAMILY PROTEIN-RELATED"/>
    <property type="match status" value="1"/>
</dbReference>
<dbReference type="SMART" id="SM00579">
    <property type="entry name" value="FBD"/>
    <property type="match status" value="1"/>
</dbReference>
<dbReference type="RefSeq" id="XP_010485193.1">
    <property type="nucleotide sequence ID" value="XM_010486891.1"/>
</dbReference>
<dbReference type="InterPro" id="IPR001810">
    <property type="entry name" value="F-box_dom"/>
</dbReference>
<dbReference type="InterPro" id="IPR006566">
    <property type="entry name" value="FBD"/>
</dbReference>
<dbReference type="InterPro" id="IPR036047">
    <property type="entry name" value="F-box-like_dom_sf"/>
</dbReference>
<name>A0ABM0XFF7_CAMSA</name>
<dbReference type="Pfam" id="PF00646">
    <property type="entry name" value="F-box"/>
    <property type="match status" value="1"/>
</dbReference>
<reference evidence="3" key="2">
    <citation type="submission" date="2025-08" db="UniProtKB">
        <authorList>
            <consortium name="RefSeq"/>
        </authorList>
    </citation>
    <scope>IDENTIFICATION</scope>
    <source>
        <tissue evidence="3">Leaf</tissue>
    </source>
</reference>
<feature type="domain" description="FBD" evidence="1">
    <location>
        <begin position="360"/>
        <end position="429"/>
    </location>
</feature>
<accession>A0ABM0XFF7</accession>
<keyword evidence="2" id="KW-1185">Reference proteome</keyword>
<dbReference type="Proteomes" id="UP000694864">
    <property type="component" value="Chromosome 18"/>
</dbReference>
<dbReference type="Gene3D" id="1.20.1280.50">
    <property type="match status" value="1"/>
</dbReference>
<evidence type="ECO:0000313" key="2">
    <source>
        <dbReference type="Proteomes" id="UP000694864"/>
    </source>
</evidence>
<gene>
    <name evidence="3" type="primary">LOC104763534</name>
</gene>
<dbReference type="SUPFAM" id="SSF52047">
    <property type="entry name" value="RNI-like"/>
    <property type="match status" value="1"/>
</dbReference>
<dbReference type="Pfam" id="PF08387">
    <property type="entry name" value="FBD"/>
    <property type="match status" value="1"/>
</dbReference>
<protein>
    <submittedName>
        <fullName evidence="3">F-box/FBD/LRR-repeat protein At5g56810</fullName>
    </submittedName>
</protein>
<organism evidence="2 3">
    <name type="scientific">Camelina sativa</name>
    <name type="common">False flax</name>
    <name type="synonym">Myagrum sativum</name>
    <dbReference type="NCBI Taxonomy" id="90675"/>
    <lineage>
        <taxon>Eukaryota</taxon>
        <taxon>Viridiplantae</taxon>
        <taxon>Streptophyta</taxon>
        <taxon>Embryophyta</taxon>
        <taxon>Tracheophyta</taxon>
        <taxon>Spermatophyta</taxon>
        <taxon>Magnoliopsida</taxon>
        <taxon>eudicotyledons</taxon>
        <taxon>Gunneridae</taxon>
        <taxon>Pentapetalae</taxon>
        <taxon>rosids</taxon>
        <taxon>malvids</taxon>
        <taxon>Brassicales</taxon>
        <taxon>Brassicaceae</taxon>
        <taxon>Camelineae</taxon>
        <taxon>Camelina</taxon>
    </lineage>
</organism>
<dbReference type="SUPFAM" id="SSF81383">
    <property type="entry name" value="F-box domain"/>
    <property type="match status" value="1"/>
</dbReference>
<dbReference type="PANTHER" id="PTHR31900:SF28">
    <property type="entry name" value="FBD DOMAIN-CONTAINING PROTEIN"/>
    <property type="match status" value="1"/>
</dbReference>
<dbReference type="InterPro" id="IPR055411">
    <property type="entry name" value="LRR_FXL15/At3g58940/PEG3-like"/>
</dbReference>
<dbReference type="Gene3D" id="3.80.10.10">
    <property type="entry name" value="Ribonuclease Inhibitor"/>
    <property type="match status" value="1"/>
</dbReference>
<evidence type="ECO:0000313" key="3">
    <source>
        <dbReference type="RefSeq" id="XP_010485193.1"/>
    </source>
</evidence>
<dbReference type="Pfam" id="PF24758">
    <property type="entry name" value="LRR_At5g56370"/>
    <property type="match status" value="1"/>
</dbReference>
<sequence>MESAGLKIKEVTNSDRISNLSDDLLIKILSLVPVRTAMSTSLLSKQWKPVWKMMPTLVYDETCPTVIGSLGFAQFCSMSLPKARLLRTLILKLDKKAASIVIDSLLFTNLPSTLLEISITSLSKNYIGFPKNFKVFQTLVVSKLQGTITLNVAVDSPVCFQSLKSLHLISVMFWSKSSLGILLSACPVLEDLFFVTNVNTRIHPFTISVPSLQRLHITDHVDNGDLKLEINAPSLKYLKIIDWSGCIKFVKDMPKLVGAKVILSQYQAEKLIRLLTSVEFLSIIHLHPSMVLPLANGISHRLLRLKLHISHKLPLNMLLHLLKYSPKLQVLKLHENHFIYTTRGTEDQLPPVSAPILVPECVSFHLENLEFRGFVGREEVKEVVVYILQNARHLKTASILIYSEGCPGGEKDVVVRVKNILPPVLITLSF</sequence>
<dbReference type="GeneID" id="104763534"/>
<proteinExistence type="predicted"/>
<evidence type="ECO:0000259" key="1">
    <source>
        <dbReference type="SMART" id="SM00579"/>
    </source>
</evidence>
<dbReference type="InterPro" id="IPR032675">
    <property type="entry name" value="LRR_dom_sf"/>
</dbReference>
<reference evidence="2" key="1">
    <citation type="journal article" date="2014" name="Nat. Commun.">
        <title>The emerging biofuel crop Camelina sativa retains a highly undifferentiated hexaploid genome structure.</title>
        <authorList>
            <person name="Kagale S."/>
            <person name="Koh C."/>
            <person name="Nixon J."/>
            <person name="Bollina V."/>
            <person name="Clarke W.E."/>
            <person name="Tuteja R."/>
            <person name="Spillane C."/>
            <person name="Robinson S.J."/>
            <person name="Links M.G."/>
            <person name="Clarke C."/>
            <person name="Higgins E.E."/>
            <person name="Huebert T."/>
            <person name="Sharpe A.G."/>
            <person name="Parkin I.A."/>
        </authorList>
    </citation>
    <scope>NUCLEOTIDE SEQUENCE [LARGE SCALE GENOMIC DNA]</scope>
    <source>
        <strain evidence="2">cv. DH55</strain>
    </source>
</reference>